<sequence>MSFSPASPPSILLTVSSNNRHRARPYSSSVSSSSASTSSSVSDRGEPLSSETSLSGSEAGPLPKRPMLYTPRGRVRFAPLPDPRRSVLVTESGDELPLPFDDPDMNRVPAAASVSCPAITKTESAPPMLGNKENEKDEPVQYATAATVLNSAPPLGSPRKKKSRPLSKTLLRPFSMSSSGGDADIKRCSSQSPSETSLTPTPSLASNNSTATHVSSATLKSFPSPEEILTLGTINLFRTSSRSSDSGSSLRSGWGRRTSKASLYNGGSPLTRSESTQSYASPAKAGSSSSSVPSSPLLGKKKKKSRSSSVSAPERRMLNGRVYGRRPVSAVNHFRTARDTDPEFVEWGYGGMGSVKNEDNRWSKVQGATSFGSRDPDEDDGSGMGWVRRRKEQREREAREKEEREKKAASPEPEVIVTAPPRTPSPKPTPPTRPSQDTPRQSTTAAPTQQHETKLVNIPAGSQRGHLRTASRSNSLGLTGVDEPPQEAREQAEELSRHLREISHTTSSEEDSDSESSGDVEREEDDDEEDEEEEKRTEEARRSAKAAGVELVSRHSH</sequence>
<feature type="compositionally biased region" description="Polar residues" evidence="1">
    <location>
        <begin position="436"/>
        <end position="450"/>
    </location>
</feature>
<feature type="compositionally biased region" description="Low complexity" evidence="1">
    <location>
        <begin position="189"/>
        <end position="206"/>
    </location>
</feature>
<accession>D8PTN3</accession>
<dbReference type="OrthoDB" id="3363386at2759"/>
<dbReference type="InParanoid" id="D8PTN3"/>
<dbReference type="EMBL" id="GL377303">
    <property type="protein sequence ID" value="EFJ00532.1"/>
    <property type="molecule type" value="Genomic_DNA"/>
</dbReference>
<proteinExistence type="predicted"/>
<organism evidence="3">
    <name type="scientific">Schizophyllum commune (strain H4-8 / FGSC 9210)</name>
    <name type="common">Split gill fungus</name>
    <dbReference type="NCBI Taxonomy" id="578458"/>
    <lineage>
        <taxon>Eukaryota</taxon>
        <taxon>Fungi</taxon>
        <taxon>Dikarya</taxon>
        <taxon>Basidiomycota</taxon>
        <taxon>Agaricomycotina</taxon>
        <taxon>Agaricomycetes</taxon>
        <taxon>Agaricomycetidae</taxon>
        <taxon>Agaricales</taxon>
        <taxon>Schizophyllaceae</taxon>
        <taxon>Schizophyllum</taxon>
    </lineage>
</organism>
<dbReference type="eggNOG" id="ENOG502SDW7">
    <property type="taxonomic scope" value="Eukaryota"/>
</dbReference>
<keyword evidence="3" id="KW-1185">Reference proteome</keyword>
<dbReference type="HOGENOM" id="CLU_409949_0_0_1"/>
<evidence type="ECO:0000313" key="3">
    <source>
        <dbReference type="Proteomes" id="UP000007431"/>
    </source>
</evidence>
<reference evidence="2 3" key="1">
    <citation type="journal article" date="2010" name="Nat. Biotechnol.">
        <title>Genome sequence of the model mushroom Schizophyllum commune.</title>
        <authorList>
            <person name="Ohm R.A."/>
            <person name="de Jong J.F."/>
            <person name="Lugones L.G."/>
            <person name="Aerts A."/>
            <person name="Kothe E."/>
            <person name="Stajich J.E."/>
            <person name="de Vries R.P."/>
            <person name="Record E."/>
            <person name="Levasseur A."/>
            <person name="Baker S.E."/>
            <person name="Bartholomew K.A."/>
            <person name="Coutinho P.M."/>
            <person name="Erdmann S."/>
            <person name="Fowler T.J."/>
            <person name="Gathman A.C."/>
            <person name="Lombard V."/>
            <person name="Henrissat B."/>
            <person name="Knabe N."/>
            <person name="Kuees U."/>
            <person name="Lilly W.W."/>
            <person name="Lindquist E."/>
            <person name="Lucas S."/>
            <person name="Magnuson J.K."/>
            <person name="Piumi F."/>
            <person name="Raudaskoski M."/>
            <person name="Salamov A."/>
            <person name="Schmutz J."/>
            <person name="Schwarze F.W.M.R."/>
            <person name="vanKuyk P.A."/>
            <person name="Horton J.S."/>
            <person name="Grigoriev I.V."/>
            <person name="Woesten H.A.B."/>
        </authorList>
    </citation>
    <scope>NUCLEOTIDE SEQUENCE [LARGE SCALE GENOMIC DNA]</scope>
    <source>
        <strain evidence="3">H4-8 / FGSC 9210</strain>
    </source>
</reference>
<name>D8PTN3_SCHCM</name>
<feature type="compositionally biased region" description="Low complexity" evidence="1">
    <location>
        <begin position="238"/>
        <end position="256"/>
    </location>
</feature>
<dbReference type="RefSeq" id="XP_003035434.1">
    <property type="nucleotide sequence ID" value="XM_003035388.1"/>
</dbReference>
<dbReference type="GeneID" id="9594777"/>
<feature type="compositionally biased region" description="Low complexity" evidence="1">
    <location>
        <begin position="280"/>
        <end position="298"/>
    </location>
</feature>
<dbReference type="OMA" id="KGTRMLN"/>
<dbReference type="STRING" id="578458.D8PTN3"/>
<dbReference type="Proteomes" id="UP000007431">
    <property type="component" value="Unassembled WGS sequence"/>
</dbReference>
<evidence type="ECO:0000313" key="2">
    <source>
        <dbReference type="EMBL" id="EFJ00532.1"/>
    </source>
</evidence>
<evidence type="ECO:0000256" key="1">
    <source>
        <dbReference type="SAM" id="MobiDB-lite"/>
    </source>
</evidence>
<feature type="compositionally biased region" description="Polar residues" evidence="1">
    <location>
        <begin position="268"/>
        <end position="279"/>
    </location>
</feature>
<feature type="region of interest" description="Disordered" evidence="1">
    <location>
        <begin position="117"/>
        <end position="223"/>
    </location>
</feature>
<feature type="region of interest" description="Disordered" evidence="1">
    <location>
        <begin position="236"/>
        <end position="557"/>
    </location>
</feature>
<gene>
    <name evidence="2" type="ORF">SCHCODRAFT_256281</name>
</gene>
<dbReference type="KEGG" id="scm:SCHCO_02604562"/>
<protein>
    <submittedName>
        <fullName evidence="2">Uncharacterized protein</fullName>
    </submittedName>
</protein>
<feature type="compositionally biased region" description="Polar residues" evidence="1">
    <location>
        <begin position="207"/>
        <end position="221"/>
    </location>
</feature>
<dbReference type="VEuPathDB" id="FungiDB:SCHCODRAFT_02604562"/>
<feature type="compositionally biased region" description="Low complexity" evidence="1">
    <location>
        <begin position="27"/>
        <end position="42"/>
    </location>
</feature>
<feature type="compositionally biased region" description="Pro residues" evidence="1">
    <location>
        <begin position="421"/>
        <end position="433"/>
    </location>
</feature>
<dbReference type="AlphaFoldDB" id="D8PTN3"/>
<feature type="compositionally biased region" description="Basic and acidic residues" evidence="1">
    <location>
        <begin position="486"/>
        <end position="503"/>
    </location>
</feature>
<feature type="compositionally biased region" description="Acidic residues" evidence="1">
    <location>
        <begin position="508"/>
        <end position="533"/>
    </location>
</feature>
<feature type="compositionally biased region" description="Basic and acidic residues" evidence="1">
    <location>
        <begin position="392"/>
        <end position="409"/>
    </location>
</feature>
<feature type="region of interest" description="Disordered" evidence="1">
    <location>
        <begin position="1"/>
        <end position="105"/>
    </location>
</feature>